<evidence type="ECO:0000313" key="8">
    <source>
        <dbReference type="EMBL" id="MTU44437.1"/>
    </source>
</evidence>
<evidence type="ECO:0000256" key="2">
    <source>
        <dbReference type="ARBA" id="ARBA00022692"/>
    </source>
</evidence>
<feature type="compositionally biased region" description="Basic and acidic residues" evidence="5">
    <location>
        <begin position="239"/>
        <end position="260"/>
    </location>
</feature>
<evidence type="ECO:0000256" key="5">
    <source>
        <dbReference type="SAM" id="MobiDB-lite"/>
    </source>
</evidence>
<feature type="transmembrane region" description="Helical" evidence="6">
    <location>
        <begin position="139"/>
        <end position="159"/>
    </location>
</feature>
<comment type="subcellular location">
    <subcellularLocation>
        <location evidence="1">Membrane</location>
        <topology evidence="1">Multi-pass membrane protein</topology>
    </subcellularLocation>
</comment>
<name>A0A6I3S8V7_9BURK</name>
<dbReference type="RefSeq" id="WP_008811373.1">
    <property type="nucleotide sequence ID" value="NZ_CAJUON010000008.1"/>
</dbReference>
<dbReference type="EMBL" id="WNCL01000077">
    <property type="protein sequence ID" value="MTU44437.1"/>
    <property type="molecule type" value="Genomic_DNA"/>
</dbReference>
<keyword evidence="3 6" id="KW-1133">Transmembrane helix</keyword>
<evidence type="ECO:0000256" key="1">
    <source>
        <dbReference type="ARBA" id="ARBA00004141"/>
    </source>
</evidence>
<reference evidence="8 9" key="1">
    <citation type="journal article" date="2019" name="Nat. Med.">
        <title>A library of human gut bacterial isolates paired with longitudinal multiomics data enables mechanistic microbiome research.</title>
        <authorList>
            <person name="Poyet M."/>
            <person name="Groussin M."/>
            <person name="Gibbons S.M."/>
            <person name="Avila-Pacheco J."/>
            <person name="Jiang X."/>
            <person name="Kearney S.M."/>
            <person name="Perrotta A.R."/>
            <person name="Berdy B."/>
            <person name="Zhao S."/>
            <person name="Lieberman T.D."/>
            <person name="Swanson P.K."/>
            <person name="Smith M."/>
            <person name="Roesemann S."/>
            <person name="Alexander J.E."/>
            <person name="Rich S.A."/>
            <person name="Livny J."/>
            <person name="Vlamakis H."/>
            <person name="Clish C."/>
            <person name="Bullock K."/>
            <person name="Deik A."/>
            <person name="Scott J."/>
            <person name="Pierce K.A."/>
            <person name="Xavier R.J."/>
            <person name="Alm E.J."/>
        </authorList>
    </citation>
    <scope>NUCLEOTIDE SEQUENCE [LARGE SCALE GENOMIC DNA]</scope>
    <source>
        <strain evidence="8 9">BIOML-A2</strain>
    </source>
</reference>
<dbReference type="InterPro" id="IPR027359">
    <property type="entry name" value="Volt_channel_dom_sf"/>
</dbReference>
<dbReference type="AlphaFoldDB" id="A0A6I3S8V7"/>
<dbReference type="Pfam" id="PF07885">
    <property type="entry name" value="Ion_trans_2"/>
    <property type="match status" value="1"/>
</dbReference>
<feature type="transmembrane region" description="Helical" evidence="6">
    <location>
        <begin position="107"/>
        <end position="132"/>
    </location>
</feature>
<proteinExistence type="predicted"/>
<dbReference type="GeneID" id="43349907"/>
<feature type="transmembrane region" description="Helical" evidence="6">
    <location>
        <begin position="174"/>
        <end position="191"/>
    </location>
</feature>
<feature type="domain" description="Potassium channel" evidence="7">
    <location>
        <begin position="150"/>
        <end position="222"/>
    </location>
</feature>
<gene>
    <name evidence="8" type="ORF">GMD42_12690</name>
</gene>
<dbReference type="Gene3D" id="1.20.120.350">
    <property type="entry name" value="Voltage-gated potassium channels. Chain C"/>
    <property type="match status" value="1"/>
</dbReference>
<keyword evidence="8" id="KW-0406">Ion transport</keyword>
<keyword evidence="8" id="KW-0407">Ion channel</keyword>
<dbReference type="PROSITE" id="PS51257">
    <property type="entry name" value="PROKAR_LIPOPROTEIN"/>
    <property type="match status" value="1"/>
</dbReference>
<dbReference type="Gene3D" id="1.10.287.70">
    <property type="match status" value="1"/>
</dbReference>
<dbReference type="GO" id="GO:0016020">
    <property type="term" value="C:membrane"/>
    <property type="evidence" value="ECO:0007669"/>
    <property type="project" value="UniProtKB-SubCell"/>
</dbReference>
<sequence length="260" mass="29400">MSKSTWERIKEQGIQGILRLIVLLCSLALVGCISYDTFVYNNPFYQSQFAMKLQFWVCIFFMADLALEFIYSKRKTRYIITYFLLFIACIPYGTILPKLGITLPRDIGYFVSFMPLIRSCYALAIVVSWFAVQTSSKMFLTYVIILFSGLYLGSLGFYVCETNVNPDVRTYWDALWWAVMEAITIGCNIEAVTTGGKILSVIVGVLGLLIIPMFTVYVNNIVSVFHTVTTAAAEAAEEIPEKTDENGKKNLSEAKTMKKQ</sequence>
<feature type="transmembrane region" description="Helical" evidence="6">
    <location>
        <begin position="53"/>
        <end position="71"/>
    </location>
</feature>
<dbReference type="GO" id="GO:0034220">
    <property type="term" value="P:monoatomic ion transmembrane transport"/>
    <property type="evidence" value="ECO:0007669"/>
    <property type="project" value="UniProtKB-KW"/>
</dbReference>
<feature type="transmembrane region" description="Helical" evidence="6">
    <location>
        <begin position="198"/>
        <end position="218"/>
    </location>
</feature>
<evidence type="ECO:0000256" key="6">
    <source>
        <dbReference type="SAM" id="Phobius"/>
    </source>
</evidence>
<evidence type="ECO:0000259" key="7">
    <source>
        <dbReference type="Pfam" id="PF07885"/>
    </source>
</evidence>
<keyword evidence="8" id="KW-0813">Transport</keyword>
<keyword evidence="4 6" id="KW-0472">Membrane</keyword>
<accession>A0A6I3S8V7</accession>
<organism evidence="8 9">
    <name type="scientific">Parasutterella excrementihominis</name>
    <dbReference type="NCBI Taxonomy" id="487175"/>
    <lineage>
        <taxon>Bacteria</taxon>
        <taxon>Pseudomonadati</taxon>
        <taxon>Pseudomonadota</taxon>
        <taxon>Betaproteobacteria</taxon>
        <taxon>Burkholderiales</taxon>
        <taxon>Sutterellaceae</taxon>
        <taxon>Parasutterella</taxon>
    </lineage>
</organism>
<keyword evidence="2 6" id="KW-0812">Transmembrane</keyword>
<dbReference type="InterPro" id="IPR013099">
    <property type="entry name" value="K_chnl_dom"/>
</dbReference>
<comment type="caution">
    <text evidence="8">The sequence shown here is derived from an EMBL/GenBank/DDBJ whole genome shotgun (WGS) entry which is preliminary data.</text>
</comment>
<feature type="transmembrane region" description="Helical" evidence="6">
    <location>
        <begin position="78"/>
        <end position="95"/>
    </location>
</feature>
<evidence type="ECO:0000313" key="9">
    <source>
        <dbReference type="Proteomes" id="UP000462362"/>
    </source>
</evidence>
<dbReference type="SUPFAM" id="SSF81324">
    <property type="entry name" value="Voltage-gated potassium channels"/>
    <property type="match status" value="1"/>
</dbReference>
<dbReference type="Proteomes" id="UP000462362">
    <property type="component" value="Unassembled WGS sequence"/>
</dbReference>
<feature type="region of interest" description="Disordered" evidence="5">
    <location>
        <begin position="238"/>
        <end position="260"/>
    </location>
</feature>
<evidence type="ECO:0000256" key="4">
    <source>
        <dbReference type="ARBA" id="ARBA00023136"/>
    </source>
</evidence>
<protein>
    <submittedName>
        <fullName evidence="8">Two pore domain potassium channel family protein</fullName>
    </submittedName>
</protein>
<evidence type="ECO:0000256" key="3">
    <source>
        <dbReference type="ARBA" id="ARBA00022989"/>
    </source>
</evidence>
<feature type="transmembrane region" description="Helical" evidence="6">
    <location>
        <begin position="20"/>
        <end position="41"/>
    </location>
</feature>